<evidence type="ECO:0000313" key="3">
    <source>
        <dbReference type="Proteomes" id="UP001054902"/>
    </source>
</evidence>
<dbReference type="AlphaFoldDB" id="A0AAD3D500"/>
<evidence type="ECO:0000313" key="2">
    <source>
        <dbReference type="EMBL" id="GFH57592.1"/>
    </source>
</evidence>
<reference evidence="2 3" key="1">
    <citation type="journal article" date="2021" name="Sci. Rep.">
        <title>The genome of the diatom Chaetoceros tenuissimus carries an ancient integrated fragment of an extant virus.</title>
        <authorList>
            <person name="Hongo Y."/>
            <person name="Kimura K."/>
            <person name="Takaki Y."/>
            <person name="Yoshida Y."/>
            <person name="Baba S."/>
            <person name="Kobayashi G."/>
            <person name="Nagasaki K."/>
            <person name="Hano T."/>
            <person name="Tomaru Y."/>
        </authorList>
    </citation>
    <scope>NUCLEOTIDE SEQUENCE [LARGE SCALE GENOMIC DNA]</scope>
    <source>
        <strain evidence="2 3">NIES-3715</strain>
    </source>
</reference>
<evidence type="ECO:0000256" key="1">
    <source>
        <dbReference type="SAM" id="Phobius"/>
    </source>
</evidence>
<dbReference type="EMBL" id="BLLK01000058">
    <property type="protein sequence ID" value="GFH57592.1"/>
    <property type="molecule type" value="Genomic_DNA"/>
</dbReference>
<keyword evidence="1" id="KW-1133">Transmembrane helix</keyword>
<proteinExistence type="predicted"/>
<keyword evidence="3" id="KW-1185">Reference proteome</keyword>
<sequence length="355" mass="41167">MISVHRLSKRRVIASIILGSILFLNVNMHVLERDRILEIHRELTQALEGGDCSIDPLSEFTTPSAETKRTLLTSYPGGKRFAWLVISALTNHDVADDWNFSGKLDENVLTLKTSWPHEDSTWSWNDQMDQTILLIRNPRWAIPAYHTMRYELDFAVDFASSLVRIPFLYTIRPAVEVWEAWRDENFETEMDAYIDHINYWMEGGRDQTTGEISTHCSENKIDCRPKEILDFDTFYKENPDTEFYKLGTLLDETFSGPESSVEVLAAQARVCALDKVYDTPELLHDNSRTIGPLSPQFRFTSTQLQIMEDRLIETKNKYLPLVTNKLEEDLVYTLTRYIKLLNAEKTVQLQIESQE</sequence>
<protein>
    <submittedName>
        <fullName evidence="2">Uncharacterized protein</fullName>
    </submittedName>
</protein>
<keyword evidence="1" id="KW-0812">Transmembrane</keyword>
<comment type="caution">
    <text evidence="2">The sequence shown here is derived from an EMBL/GenBank/DDBJ whole genome shotgun (WGS) entry which is preliminary data.</text>
</comment>
<keyword evidence="1" id="KW-0472">Membrane</keyword>
<gene>
    <name evidence="2" type="ORF">CTEN210_14068</name>
</gene>
<dbReference type="Proteomes" id="UP001054902">
    <property type="component" value="Unassembled WGS sequence"/>
</dbReference>
<name>A0AAD3D500_9STRA</name>
<accession>A0AAD3D500</accession>
<organism evidence="2 3">
    <name type="scientific">Chaetoceros tenuissimus</name>
    <dbReference type="NCBI Taxonomy" id="426638"/>
    <lineage>
        <taxon>Eukaryota</taxon>
        <taxon>Sar</taxon>
        <taxon>Stramenopiles</taxon>
        <taxon>Ochrophyta</taxon>
        <taxon>Bacillariophyta</taxon>
        <taxon>Coscinodiscophyceae</taxon>
        <taxon>Chaetocerotophycidae</taxon>
        <taxon>Chaetocerotales</taxon>
        <taxon>Chaetocerotaceae</taxon>
        <taxon>Chaetoceros</taxon>
    </lineage>
</organism>
<feature type="transmembrane region" description="Helical" evidence="1">
    <location>
        <begin position="12"/>
        <end position="31"/>
    </location>
</feature>